<sequence>MSDLSIHRLKDKLNLPAFFLELWRHGERNPTRLYDLSFSKLKDFPEGMAQLTKNGIRQLYTLGQNFQAKYVEDLQFISKKYVNTEIYARSTNVDRSLVSAMAFYSGFYTSDENSTDSRILFAPIPIHSITKTEDFLDILGIRCPRKNDLWKIVDSSDEIQALLNQSYSILSDISIETGIPFNFYAMTHIFDAAIIETLFKMPVPNWVKNSMIEFEGLFVNYTLTLYGFIPFKTRNFDNLQTELTKATSGALITEIYDRLSLKIKCQKMNESKNKECGPINAQKLYTYSTHDLTVVSLFAGLGFKTFLFEKYSMPAFGSTVALELWKNGTINESNNNEEEENYYIKIYYYKTFNATNPMNLCDLLKPECSNEKGCPFSYLKKRAELLRPKPDWNGMCSQRATTTAAAVS</sequence>
<evidence type="ECO:0000313" key="8">
    <source>
        <dbReference type="Proteomes" id="UP000887578"/>
    </source>
</evidence>
<evidence type="ECO:0000256" key="1">
    <source>
        <dbReference type="ARBA" id="ARBA00000032"/>
    </source>
</evidence>
<evidence type="ECO:0000256" key="2">
    <source>
        <dbReference type="ARBA" id="ARBA00005375"/>
    </source>
</evidence>
<keyword evidence="4" id="KW-0732">Signal</keyword>
<dbReference type="InterPro" id="IPR050645">
    <property type="entry name" value="Histidine_acid_phosphatase"/>
</dbReference>
<dbReference type="GO" id="GO:0003993">
    <property type="term" value="F:acid phosphatase activity"/>
    <property type="evidence" value="ECO:0007669"/>
    <property type="project" value="UniProtKB-EC"/>
</dbReference>
<dbReference type="PANTHER" id="PTHR11567:SF211">
    <property type="entry name" value="PROSTATIC ACID PHOSPHATASE"/>
    <property type="match status" value="1"/>
</dbReference>
<name>A0A914Q7W2_9BILA</name>
<dbReference type="Pfam" id="PF00328">
    <property type="entry name" value="His_Phos_2"/>
    <property type="match status" value="1"/>
</dbReference>
<reference evidence="9" key="1">
    <citation type="submission" date="2022-11" db="UniProtKB">
        <authorList>
            <consortium name="WormBaseParasite"/>
        </authorList>
    </citation>
    <scope>IDENTIFICATION</scope>
</reference>
<evidence type="ECO:0000256" key="5">
    <source>
        <dbReference type="ARBA" id="ARBA00022801"/>
    </source>
</evidence>
<keyword evidence="8" id="KW-1185">Reference proteome</keyword>
<keyword evidence="7" id="KW-0325">Glycoprotein</keyword>
<dbReference type="InterPro" id="IPR029033">
    <property type="entry name" value="His_PPase_superfam"/>
</dbReference>
<protein>
    <recommendedName>
        <fullName evidence="3">acid phosphatase</fullName>
        <ecNumber evidence="3">3.1.3.2</ecNumber>
    </recommendedName>
</protein>
<evidence type="ECO:0000256" key="3">
    <source>
        <dbReference type="ARBA" id="ARBA00012646"/>
    </source>
</evidence>
<dbReference type="InterPro" id="IPR000560">
    <property type="entry name" value="His_Pase_clade-2"/>
</dbReference>
<comment type="catalytic activity">
    <reaction evidence="1">
        <text>a phosphate monoester + H2O = an alcohol + phosphate</text>
        <dbReference type="Rhea" id="RHEA:15017"/>
        <dbReference type="ChEBI" id="CHEBI:15377"/>
        <dbReference type="ChEBI" id="CHEBI:30879"/>
        <dbReference type="ChEBI" id="CHEBI:43474"/>
        <dbReference type="ChEBI" id="CHEBI:67140"/>
        <dbReference type="EC" id="3.1.3.2"/>
    </reaction>
</comment>
<proteinExistence type="inferred from homology"/>
<evidence type="ECO:0000313" key="9">
    <source>
        <dbReference type="WBParaSite" id="PDA_v2.g25121.t1"/>
    </source>
</evidence>
<dbReference type="CDD" id="cd07061">
    <property type="entry name" value="HP_HAP_like"/>
    <property type="match status" value="1"/>
</dbReference>
<dbReference type="WBParaSite" id="PDA_v2.g25121.t1">
    <property type="protein sequence ID" value="PDA_v2.g25121.t1"/>
    <property type="gene ID" value="PDA_v2.g25121"/>
</dbReference>
<evidence type="ECO:0000256" key="6">
    <source>
        <dbReference type="ARBA" id="ARBA00023157"/>
    </source>
</evidence>
<dbReference type="Gene3D" id="3.40.50.1240">
    <property type="entry name" value="Phosphoglycerate mutase-like"/>
    <property type="match status" value="1"/>
</dbReference>
<keyword evidence="6" id="KW-1015">Disulfide bond</keyword>
<comment type="similarity">
    <text evidence="2">Belongs to the histidine acid phosphatase family.</text>
</comment>
<dbReference type="EC" id="3.1.3.2" evidence="3"/>
<accession>A0A914Q7W2</accession>
<keyword evidence="5" id="KW-0378">Hydrolase</keyword>
<evidence type="ECO:0000256" key="7">
    <source>
        <dbReference type="ARBA" id="ARBA00023180"/>
    </source>
</evidence>
<dbReference type="SUPFAM" id="SSF53254">
    <property type="entry name" value="Phosphoglycerate mutase-like"/>
    <property type="match status" value="1"/>
</dbReference>
<dbReference type="Proteomes" id="UP000887578">
    <property type="component" value="Unplaced"/>
</dbReference>
<evidence type="ECO:0000256" key="4">
    <source>
        <dbReference type="ARBA" id="ARBA00022729"/>
    </source>
</evidence>
<dbReference type="PANTHER" id="PTHR11567">
    <property type="entry name" value="ACID PHOSPHATASE-RELATED"/>
    <property type="match status" value="1"/>
</dbReference>
<organism evidence="8 9">
    <name type="scientific">Panagrolaimus davidi</name>
    <dbReference type="NCBI Taxonomy" id="227884"/>
    <lineage>
        <taxon>Eukaryota</taxon>
        <taxon>Metazoa</taxon>
        <taxon>Ecdysozoa</taxon>
        <taxon>Nematoda</taxon>
        <taxon>Chromadorea</taxon>
        <taxon>Rhabditida</taxon>
        <taxon>Tylenchina</taxon>
        <taxon>Panagrolaimomorpha</taxon>
        <taxon>Panagrolaimoidea</taxon>
        <taxon>Panagrolaimidae</taxon>
        <taxon>Panagrolaimus</taxon>
    </lineage>
</organism>
<dbReference type="AlphaFoldDB" id="A0A914Q7W2"/>